<dbReference type="EMBL" id="UINC01030090">
    <property type="protein sequence ID" value="SVB13914.1"/>
    <property type="molecule type" value="Genomic_DNA"/>
</dbReference>
<accession>A0A382BJQ7</accession>
<gene>
    <name evidence="1" type="ORF">METZ01_LOCUS166768</name>
</gene>
<proteinExistence type="predicted"/>
<protein>
    <submittedName>
        <fullName evidence="1">Uncharacterized protein</fullName>
    </submittedName>
</protein>
<name>A0A382BJQ7_9ZZZZ</name>
<evidence type="ECO:0000313" key="1">
    <source>
        <dbReference type="EMBL" id="SVB13914.1"/>
    </source>
</evidence>
<organism evidence="1">
    <name type="scientific">marine metagenome</name>
    <dbReference type="NCBI Taxonomy" id="408172"/>
    <lineage>
        <taxon>unclassified sequences</taxon>
        <taxon>metagenomes</taxon>
        <taxon>ecological metagenomes</taxon>
    </lineage>
</organism>
<sequence>MNSQDLQELGINIFDIRDFVDLNFIKEYKESIINARKWLDKESKHCKNESNRIVQEGFVKYFERLLGKDYSYLKKESGYQLDYKFISDCFNYFDENN</sequence>
<dbReference type="AlphaFoldDB" id="A0A382BJQ7"/>
<feature type="non-terminal residue" evidence="1">
    <location>
        <position position="97"/>
    </location>
</feature>
<reference evidence="1" key="1">
    <citation type="submission" date="2018-05" db="EMBL/GenBank/DDBJ databases">
        <authorList>
            <person name="Lanie J.A."/>
            <person name="Ng W.-L."/>
            <person name="Kazmierczak K.M."/>
            <person name="Andrzejewski T.M."/>
            <person name="Davidsen T.M."/>
            <person name="Wayne K.J."/>
            <person name="Tettelin H."/>
            <person name="Glass J.I."/>
            <person name="Rusch D."/>
            <person name="Podicherti R."/>
            <person name="Tsui H.-C.T."/>
            <person name="Winkler M.E."/>
        </authorList>
    </citation>
    <scope>NUCLEOTIDE SEQUENCE</scope>
</reference>